<evidence type="ECO:0000313" key="3">
    <source>
        <dbReference type="Proteomes" id="UP000509418"/>
    </source>
</evidence>
<protein>
    <submittedName>
        <fullName evidence="2">Uncharacterized protein</fullName>
    </submittedName>
</protein>
<keyword evidence="1" id="KW-0732">Signal</keyword>
<gene>
    <name evidence="2" type="ORF">HUT05_00610</name>
</gene>
<feature type="chain" id="PRO_5029002859" evidence="1">
    <location>
        <begin position="27"/>
        <end position="119"/>
    </location>
</feature>
<proteinExistence type="predicted"/>
<dbReference type="AlphaFoldDB" id="A0A7I0NSH9"/>
<accession>A0A7I0NSH9</accession>
<evidence type="ECO:0000256" key="1">
    <source>
        <dbReference type="SAM" id="SignalP"/>
    </source>
</evidence>
<keyword evidence="3" id="KW-1185">Reference proteome</keyword>
<dbReference type="Proteomes" id="UP000509418">
    <property type="component" value="Chromosome"/>
</dbReference>
<organism evidence="2 3">
    <name type="scientific">Streptomyces chartreusis</name>
    <dbReference type="NCBI Taxonomy" id="1969"/>
    <lineage>
        <taxon>Bacteria</taxon>
        <taxon>Bacillati</taxon>
        <taxon>Actinomycetota</taxon>
        <taxon>Actinomycetes</taxon>
        <taxon>Kitasatosporales</taxon>
        <taxon>Streptomycetaceae</taxon>
        <taxon>Streptomyces</taxon>
    </lineage>
</organism>
<dbReference type="EMBL" id="CP056041">
    <property type="protein sequence ID" value="QKZ16022.1"/>
    <property type="molecule type" value="Genomic_DNA"/>
</dbReference>
<feature type="signal peptide" evidence="1">
    <location>
        <begin position="1"/>
        <end position="26"/>
    </location>
</feature>
<evidence type="ECO:0000313" key="2">
    <source>
        <dbReference type="EMBL" id="QKZ16022.1"/>
    </source>
</evidence>
<dbReference type="RefSeq" id="WP_176573736.1">
    <property type="nucleotide sequence ID" value="NZ_CBDRGH010000066.1"/>
</dbReference>
<sequence length="119" mass="12345">MIRMAGAAALAAVSVNFLVISQEAQAATATYEQVIVCNESGSPLTDVTVTGTNQNGATVTFGSDGRFDLAGSGSARCDVARGYWFKTGTNLSIAYTQGGMARHSKSVHFYGGDSPVFIP</sequence>
<reference evidence="2 3" key="1">
    <citation type="submission" date="2020-06" db="EMBL/GenBank/DDBJ databases">
        <title>Genome mining for natural products.</title>
        <authorList>
            <person name="Zhang B."/>
            <person name="Shi J."/>
            <person name="Ge H."/>
        </authorList>
    </citation>
    <scope>NUCLEOTIDE SEQUENCE [LARGE SCALE GENOMIC DNA]</scope>
    <source>
        <strain evidence="2 3">NA02069</strain>
    </source>
</reference>
<name>A0A7I0NSH9_STRCX</name>